<feature type="domain" description="Peptidase M28" evidence="2">
    <location>
        <begin position="139"/>
        <end position="336"/>
    </location>
</feature>
<dbReference type="InterPro" id="IPR045175">
    <property type="entry name" value="M28_fam"/>
</dbReference>
<dbReference type="PANTHER" id="PTHR12147">
    <property type="entry name" value="METALLOPEPTIDASE M28 FAMILY MEMBER"/>
    <property type="match status" value="1"/>
</dbReference>
<dbReference type="OrthoDB" id="9778250at2"/>
<dbReference type="Pfam" id="PF04389">
    <property type="entry name" value="Peptidase_M28"/>
    <property type="match status" value="1"/>
</dbReference>
<accession>A0A4U5JU52</accession>
<feature type="region of interest" description="Disordered" evidence="1">
    <location>
        <begin position="1"/>
        <end position="33"/>
    </location>
</feature>
<organism evidence="3 4">
    <name type="scientific">Luteimonas gilva</name>
    <dbReference type="NCBI Taxonomy" id="2572684"/>
    <lineage>
        <taxon>Bacteria</taxon>
        <taxon>Pseudomonadati</taxon>
        <taxon>Pseudomonadota</taxon>
        <taxon>Gammaproteobacteria</taxon>
        <taxon>Lysobacterales</taxon>
        <taxon>Lysobacteraceae</taxon>
        <taxon>Luteimonas</taxon>
    </lineage>
</organism>
<dbReference type="GO" id="GO:0006508">
    <property type="term" value="P:proteolysis"/>
    <property type="evidence" value="ECO:0007669"/>
    <property type="project" value="InterPro"/>
</dbReference>
<dbReference type="EMBL" id="SZUA01000001">
    <property type="protein sequence ID" value="TKR33370.1"/>
    <property type="molecule type" value="Genomic_DNA"/>
</dbReference>
<dbReference type="Gene3D" id="3.40.630.10">
    <property type="entry name" value="Zn peptidases"/>
    <property type="match status" value="1"/>
</dbReference>
<dbReference type="SUPFAM" id="SSF53187">
    <property type="entry name" value="Zn-dependent exopeptidases"/>
    <property type="match status" value="1"/>
</dbReference>
<dbReference type="AlphaFoldDB" id="A0A4U5JU52"/>
<dbReference type="GO" id="GO:0008235">
    <property type="term" value="F:metalloexopeptidase activity"/>
    <property type="evidence" value="ECO:0007669"/>
    <property type="project" value="InterPro"/>
</dbReference>
<evidence type="ECO:0000256" key="1">
    <source>
        <dbReference type="SAM" id="MobiDB-lite"/>
    </source>
</evidence>
<gene>
    <name evidence="3" type="ORF">FCE95_03420</name>
</gene>
<evidence type="ECO:0000313" key="4">
    <source>
        <dbReference type="Proteomes" id="UP000308707"/>
    </source>
</evidence>
<sequence>MPSQRRNTAAGGSEGLCMPPSDHNAGGLGSTGRRTRESCTLEARFQGVPMPISVRSACSALLAAALLAVCASLAPVAAREKAAVAAPAAGAEAWLADVTAISSAADNAGRRAAIESALAASGLKAERKPFAIDKREGVNLFADVGGPADAPLLLIGAHSDKVEAGRGATDNASGSAAVLALAQRLKQRPLQHHRVRVAFWDLEELGLLGSRAYVADGKDKPALYVNFDVFGWGDALWMQTLDEAHPLVAASRSATETSGIALNAGKAYPPTDHLAFQKAGWPAVSYSLVGRSEISGILDEFAGKKVDPAPKVMQVIHSDNDTLAQLDATEAAKGVDAVEAALRVWDADSR</sequence>
<protein>
    <submittedName>
        <fullName evidence="3">Zn-dependent exopeptidase M28</fullName>
    </submittedName>
</protein>
<evidence type="ECO:0000259" key="2">
    <source>
        <dbReference type="Pfam" id="PF04389"/>
    </source>
</evidence>
<dbReference type="PANTHER" id="PTHR12147:SF26">
    <property type="entry name" value="PEPTIDASE M28 DOMAIN-CONTAINING PROTEIN"/>
    <property type="match status" value="1"/>
</dbReference>
<keyword evidence="4" id="KW-1185">Reference proteome</keyword>
<reference evidence="3 4" key="1">
    <citation type="submission" date="2019-04" db="EMBL/GenBank/DDBJ databases">
        <title>Reference strain of H23.</title>
        <authorList>
            <person name="Luo X."/>
        </authorList>
    </citation>
    <scope>NUCLEOTIDE SEQUENCE [LARGE SCALE GENOMIC DNA]</scope>
    <source>
        <strain evidence="3 4">H23</strain>
    </source>
</reference>
<dbReference type="Proteomes" id="UP000308707">
    <property type="component" value="Unassembled WGS sequence"/>
</dbReference>
<proteinExistence type="predicted"/>
<dbReference type="InterPro" id="IPR007484">
    <property type="entry name" value="Peptidase_M28"/>
</dbReference>
<name>A0A4U5JU52_9GAMM</name>
<comment type="caution">
    <text evidence="3">The sequence shown here is derived from an EMBL/GenBank/DDBJ whole genome shotgun (WGS) entry which is preliminary data.</text>
</comment>
<evidence type="ECO:0000313" key="3">
    <source>
        <dbReference type="EMBL" id="TKR33370.1"/>
    </source>
</evidence>